<reference evidence="4 5" key="1">
    <citation type="submission" date="2022-07" db="EMBL/GenBank/DDBJ databases">
        <title>Bombella genomes.</title>
        <authorList>
            <person name="Harer L."/>
            <person name="Styblova S."/>
            <person name="Ehrmann M."/>
        </authorList>
    </citation>
    <scope>NUCLEOTIDE SEQUENCE [LARGE SCALE GENOMIC DNA]</scope>
    <source>
        <strain evidence="4 5">TMW 2.2556</strain>
    </source>
</reference>
<dbReference type="SUPFAM" id="SSF56801">
    <property type="entry name" value="Acetyl-CoA synthetase-like"/>
    <property type="match status" value="1"/>
</dbReference>
<dbReference type="Pfam" id="PF00501">
    <property type="entry name" value="AMP-binding"/>
    <property type="match status" value="1"/>
</dbReference>
<dbReference type="PROSITE" id="PS00455">
    <property type="entry name" value="AMP_BINDING"/>
    <property type="match status" value="1"/>
</dbReference>
<evidence type="ECO:0000256" key="1">
    <source>
        <dbReference type="ARBA" id="ARBA00022598"/>
    </source>
</evidence>
<dbReference type="Gene3D" id="3.40.50.12780">
    <property type="entry name" value="N-terminal domain of ligase-like"/>
    <property type="match status" value="1"/>
</dbReference>
<dbReference type="Gene3D" id="3.10.129.10">
    <property type="entry name" value="Hotdog Thioesterase"/>
    <property type="match status" value="1"/>
</dbReference>
<feature type="domain" description="AMP-dependent synthetase/ligase" evidence="2">
    <location>
        <begin position="116"/>
        <end position="292"/>
    </location>
</feature>
<proteinExistence type="predicted"/>
<dbReference type="InterPro" id="IPR000873">
    <property type="entry name" value="AMP-dep_synth/lig_dom"/>
</dbReference>
<dbReference type="InterPro" id="IPR054545">
    <property type="entry name" value="ApeI-like"/>
</dbReference>
<keyword evidence="1" id="KW-0436">Ligase</keyword>
<keyword evidence="5" id="KW-1185">Reference proteome</keyword>
<dbReference type="Gene3D" id="3.30.300.30">
    <property type="match status" value="1"/>
</dbReference>
<dbReference type="PANTHER" id="PTHR43767">
    <property type="entry name" value="LONG-CHAIN-FATTY-ACID--COA LIGASE"/>
    <property type="match status" value="1"/>
</dbReference>
<name>A0ABT3WIS4_9PROT</name>
<dbReference type="RefSeq" id="WP_155572603.1">
    <property type="nucleotide sequence ID" value="NZ_JANIDX010000001.1"/>
</dbReference>
<feature type="domain" description="ApeI dehydratase-like" evidence="3">
    <location>
        <begin position="457"/>
        <end position="535"/>
    </location>
</feature>
<dbReference type="EMBL" id="JANIDX010000001">
    <property type="protein sequence ID" value="MCX5619000.1"/>
    <property type="molecule type" value="Genomic_DNA"/>
</dbReference>
<sequence>MHASFDLSLITAPARPIFYMMAGPISGEQLLSFAWALADHWPERPIINLHTDPLHFTIVFLASLLKGQYCILSSNHAASQLLALQKEHNALCSSPTALPEELVNLSLPPLATLKATQSDNPHLAVDYKAAYVFTSGSTGQAKMHIKYWGELVARSHAALPLLAPHHPTTTTMLGTVPPYHMYGFETLILQSLHTHTATASGPSFFPRDVEKLAAHIPTEHTLITTPVHLRSLTTARIALPEVRRIISASAPLPHDLALEAETLFHAPVMEIYGSTETGSIASRRTINPDPWQLYDGVTLTADPTSTDAEAYICTAPYATPHPLNDIITQKGPRHFTLMSRKGDLLKIAGKRTSYGALNKALLQLDGVLDGCFAPLFSEAELQNDKPEPTRLQAFIVSSIDDTTALMRALRHYIDPAFMPRRFVRLPHLPRNAIGKLTRHAWESLIRDYAEKRSYPPFSIPATHPALPGHFPQNPTVPGIVLLEEVFTRLKLKPHFIENVKFLSIVRPEEPLHLFSSALGGGRIRFSLHHHDGHTTTSTILRGTAKGPSL</sequence>
<dbReference type="InterPro" id="IPR042099">
    <property type="entry name" value="ANL_N_sf"/>
</dbReference>
<dbReference type="InterPro" id="IPR050237">
    <property type="entry name" value="ATP-dep_AMP-bd_enzyme"/>
</dbReference>
<dbReference type="Proteomes" id="UP001165575">
    <property type="component" value="Unassembled WGS sequence"/>
</dbReference>
<evidence type="ECO:0000313" key="4">
    <source>
        <dbReference type="EMBL" id="MCX5619000.1"/>
    </source>
</evidence>
<dbReference type="InterPro" id="IPR045851">
    <property type="entry name" value="AMP-bd_C_sf"/>
</dbReference>
<comment type="caution">
    <text evidence="4">The sequence shown here is derived from an EMBL/GenBank/DDBJ whole genome shotgun (WGS) entry which is preliminary data.</text>
</comment>
<dbReference type="Pfam" id="PF22818">
    <property type="entry name" value="ApeI-like"/>
    <property type="match status" value="1"/>
</dbReference>
<dbReference type="SUPFAM" id="SSF54637">
    <property type="entry name" value="Thioesterase/thiol ester dehydrase-isomerase"/>
    <property type="match status" value="1"/>
</dbReference>
<dbReference type="InterPro" id="IPR029069">
    <property type="entry name" value="HotDog_dom_sf"/>
</dbReference>
<evidence type="ECO:0000259" key="2">
    <source>
        <dbReference type="Pfam" id="PF00501"/>
    </source>
</evidence>
<organism evidence="4 5">
    <name type="scientific">Bombella pollinis</name>
    <dbReference type="NCBI Taxonomy" id="2967337"/>
    <lineage>
        <taxon>Bacteria</taxon>
        <taxon>Pseudomonadati</taxon>
        <taxon>Pseudomonadota</taxon>
        <taxon>Alphaproteobacteria</taxon>
        <taxon>Acetobacterales</taxon>
        <taxon>Acetobacteraceae</taxon>
        <taxon>Bombella</taxon>
    </lineage>
</organism>
<accession>A0ABT3WIS4</accession>
<gene>
    <name evidence="4" type="ORF">NQF89_00975</name>
</gene>
<protein>
    <submittedName>
        <fullName evidence="4">AMP-binding protein</fullName>
    </submittedName>
</protein>
<evidence type="ECO:0000313" key="5">
    <source>
        <dbReference type="Proteomes" id="UP001165575"/>
    </source>
</evidence>
<dbReference type="PANTHER" id="PTHR43767:SF8">
    <property type="entry name" value="LONG-CHAIN-FATTY-ACID--COA LIGASE"/>
    <property type="match status" value="1"/>
</dbReference>
<evidence type="ECO:0000259" key="3">
    <source>
        <dbReference type="Pfam" id="PF22818"/>
    </source>
</evidence>
<dbReference type="InterPro" id="IPR020845">
    <property type="entry name" value="AMP-binding_CS"/>
</dbReference>